<dbReference type="PANTHER" id="PTHR11070">
    <property type="entry name" value="UVRD / RECB / PCRA DNA HELICASE FAMILY MEMBER"/>
    <property type="match status" value="1"/>
</dbReference>
<comment type="catalytic activity">
    <reaction evidence="12 13">
        <text>ATP + H2O = ADP + phosphate + H(+)</text>
        <dbReference type="Rhea" id="RHEA:13065"/>
        <dbReference type="ChEBI" id="CHEBI:15377"/>
        <dbReference type="ChEBI" id="CHEBI:15378"/>
        <dbReference type="ChEBI" id="CHEBI:30616"/>
        <dbReference type="ChEBI" id="CHEBI:43474"/>
        <dbReference type="ChEBI" id="CHEBI:456216"/>
        <dbReference type="EC" id="5.6.2.4"/>
    </reaction>
</comment>
<keyword evidence="18" id="KW-1185">Reference proteome</keyword>
<keyword evidence="2 13" id="KW-0547">Nucleotide-binding</keyword>
<dbReference type="SUPFAM" id="SSF52980">
    <property type="entry name" value="Restriction endonuclease-like"/>
    <property type="match status" value="1"/>
</dbReference>
<reference evidence="17 18" key="1">
    <citation type="journal article" date="2015" name="Genome Announc.">
        <title>Expanding the biotechnology potential of lactobacilli through comparative genomics of 213 strains and associated genera.</title>
        <authorList>
            <person name="Sun Z."/>
            <person name="Harris H.M."/>
            <person name="McCann A."/>
            <person name="Guo C."/>
            <person name="Argimon S."/>
            <person name="Zhang W."/>
            <person name="Yang X."/>
            <person name="Jeffery I.B."/>
            <person name="Cooney J.C."/>
            <person name="Kagawa T.F."/>
            <person name="Liu W."/>
            <person name="Song Y."/>
            <person name="Salvetti E."/>
            <person name="Wrobel A."/>
            <person name="Rasinkangas P."/>
            <person name="Parkhill J."/>
            <person name="Rea M.C."/>
            <person name="O'Sullivan O."/>
            <person name="Ritari J."/>
            <person name="Douillard F.P."/>
            <person name="Paul Ross R."/>
            <person name="Yang R."/>
            <person name="Briner A.E."/>
            <person name="Felis G.E."/>
            <person name="de Vos W.M."/>
            <person name="Barrangou R."/>
            <person name="Klaenhammer T.R."/>
            <person name="Caufield P.W."/>
            <person name="Cui Y."/>
            <person name="Zhang H."/>
            <person name="O'Toole P.W."/>
        </authorList>
    </citation>
    <scope>NUCLEOTIDE SEQUENCE [LARGE SCALE GENOMIC DNA]</scope>
    <source>
        <strain evidence="17 18">DSM 12744</strain>
    </source>
</reference>
<dbReference type="GO" id="GO:0005829">
    <property type="term" value="C:cytosol"/>
    <property type="evidence" value="ECO:0007669"/>
    <property type="project" value="TreeGrafter"/>
</dbReference>
<feature type="binding site" evidence="14">
    <location>
        <begin position="25"/>
        <end position="32"/>
    </location>
    <ligand>
        <name>ATP</name>
        <dbReference type="ChEBI" id="CHEBI:30616"/>
    </ligand>
</feature>
<dbReference type="GO" id="GO:0043138">
    <property type="term" value="F:3'-5' DNA helicase activity"/>
    <property type="evidence" value="ECO:0007669"/>
    <property type="project" value="UniProtKB-UniRule"/>
</dbReference>
<dbReference type="Proteomes" id="UP000051330">
    <property type="component" value="Unassembled WGS sequence"/>
</dbReference>
<dbReference type="GO" id="GO:0016887">
    <property type="term" value="F:ATP hydrolysis activity"/>
    <property type="evidence" value="ECO:0007669"/>
    <property type="project" value="RHEA"/>
</dbReference>
<dbReference type="InterPro" id="IPR000212">
    <property type="entry name" value="DNA_helicase_UvrD/REP"/>
</dbReference>
<keyword evidence="3 13" id="KW-0227">DNA damage</keyword>
<dbReference type="Gene3D" id="3.90.320.10">
    <property type="match status" value="1"/>
</dbReference>
<dbReference type="InterPro" id="IPR011604">
    <property type="entry name" value="PDDEXK-like_dom_sf"/>
</dbReference>
<evidence type="ECO:0000256" key="8">
    <source>
        <dbReference type="ARBA" id="ARBA00023125"/>
    </source>
</evidence>
<evidence type="ECO:0000256" key="12">
    <source>
        <dbReference type="ARBA" id="ARBA00048988"/>
    </source>
</evidence>
<evidence type="ECO:0000256" key="13">
    <source>
        <dbReference type="HAMAP-Rule" id="MF_01451"/>
    </source>
</evidence>
<comment type="similarity">
    <text evidence="13">Belongs to the helicase family. AddA subfamily.</text>
</comment>
<evidence type="ECO:0000256" key="7">
    <source>
        <dbReference type="ARBA" id="ARBA00022840"/>
    </source>
</evidence>
<sequence>MSNTKFTANQQAAIAHAGHNILVSASAGSGKTTVLVERVIQKLIHGEDIDRLLIVTFTQAAAAEMRERIRAALAAKANETTDRTLRLHLRKQLAHIGSADVSTLDAFCARVVRRFYYVINYDPAVRTLGDDNERLLLWQQVWERVRDQYYEDDDQDFLDLVSNFTTGRSDDGLTKLVFRLLTNAMASPDPLGWIDQVPALYDFPQTTAGLDHSPLLAENQPGNLRAQIVLTYQDLLQQYTQQVTGVAEIADLSKLYTFGMEETDTLADVLPVIQHGDFDGIRQGLLDAQNVLKNRFPVFTKRNTEESLLAVKDQVKAARDDIKAFVTEQLTGPFLLTASDWLPIMAQAQKLTDKLTQVLHDFAEALTQTKKRRGIAEFADIELAALQILQTKTETGIQPKVFFAEKYHEIMVDEYQDTNPLQEAILTTIAASHPGNMFMVGDIKQSIYGFRQADPTLFAKKYVQYGQADTSSERIVLAENFRSAKAVDDMVNYVFKQLMDTAVGDVVYDDNAQLQFGASYYPQETAEKTAVMLVPDEVPDEDATANRIPLTGIAAQTAAVGAKIQSLVTQQTAIFDKQSGQLRPLQYSDIAIIVPTRGANLDILDGLDAFGVPVVMNDAKEYFQTTEITVMLNYLSVIDNPRQDIPLAGLLRSPIVGFTADELATIRIHHQAGPYYAAWQHFVADPAAPGQETLHQKAVALAHQIEQYRTLSKQVRIADLIWQIYLDTGFLDYAGGMPSGKQRQANLHALYERANDYENSGFKGIFNFIRFIHQVQENDQDLAMSPVTSTDDNAVTVMTIHGSKGLEFPVVFLLNAQHNFNRTDERGAAIALRNGGIGIKINDYHQHIAFATPQHYYAQTVLHQVSQSEELRKLYVALTRARQLLYVVGSIKNDAAAMVSKWASAVRTDTPLLAVTKRESASNFLDLIMPALLRLPAVNTVLDADGLVQTDQSLGEPAISVAVSPPTSAPQRAQSRKKSIQVEVSQFPELQDQSQRWRTTYRYTVATRTTAFQSVTEIKRQMDDPANDELTVSRAVAAHYTATPANRYAKDDEFSAPEFVTAQAKPMATAVGTATHLVFQSIDLHHPVTEATVQDKIGKLVADGKLTAIVADQIDVAGIAAFYATDLGQQILAQPAAVQREVPFSLMLPPTRVFPGTKVTDFPPDSDVLIHGIIDGYLAPLDGGDIILFDYKTDRLATLPNGAAKLRQEYAVQLQLYAAALTGMLHRPVAKRYLYAVLSGALIAVPPADF</sequence>
<accession>A0A0R1N1C4</accession>
<keyword evidence="10 13" id="KW-0413">Isomerase</keyword>
<evidence type="ECO:0000256" key="4">
    <source>
        <dbReference type="ARBA" id="ARBA00022801"/>
    </source>
</evidence>
<dbReference type="PROSITE" id="PS51217">
    <property type="entry name" value="UVRD_HELICASE_CTER"/>
    <property type="match status" value="1"/>
</dbReference>
<evidence type="ECO:0000259" key="15">
    <source>
        <dbReference type="PROSITE" id="PS51198"/>
    </source>
</evidence>
<dbReference type="InterPro" id="IPR014016">
    <property type="entry name" value="UvrD-like_ATP-bd"/>
</dbReference>
<keyword evidence="4 13" id="KW-0378">Hydrolase</keyword>
<evidence type="ECO:0000256" key="9">
    <source>
        <dbReference type="ARBA" id="ARBA00023204"/>
    </source>
</evidence>
<evidence type="ECO:0000256" key="6">
    <source>
        <dbReference type="ARBA" id="ARBA00022839"/>
    </source>
</evidence>
<dbReference type="GO" id="GO:0008408">
    <property type="term" value="F:3'-5' exonuclease activity"/>
    <property type="evidence" value="ECO:0007669"/>
    <property type="project" value="UniProtKB-UniRule"/>
</dbReference>
<comment type="catalytic activity">
    <reaction evidence="11 13">
        <text>Couples ATP hydrolysis with the unwinding of duplex DNA by translocating in the 3'-5' direction.</text>
        <dbReference type="EC" id="5.6.2.4"/>
    </reaction>
</comment>
<dbReference type="AlphaFoldDB" id="A0A0R1N1C4"/>
<dbReference type="Gene3D" id="3.40.50.300">
    <property type="entry name" value="P-loop containing nucleotide triphosphate hydrolases"/>
    <property type="match status" value="4"/>
</dbReference>
<dbReference type="GO" id="GO:0033202">
    <property type="term" value="C:DNA helicase complex"/>
    <property type="evidence" value="ECO:0007669"/>
    <property type="project" value="TreeGrafter"/>
</dbReference>
<name>A0A0R1N1C4_9LACO</name>
<keyword evidence="7 13" id="KW-0067">ATP-binding</keyword>
<evidence type="ECO:0000256" key="10">
    <source>
        <dbReference type="ARBA" id="ARBA00023235"/>
    </source>
</evidence>
<dbReference type="STRING" id="1423792.FD09_GL001208"/>
<comment type="function">
    <text evidence="13">The heterodimer acts as both an ATP-dependent DNA helicase and an ATP-dependent, dual-direction single-stranded exonuclease. Recognizes the chi site generating a DNA molecule suitable for the initiation of homologous recombination. The AddA nuclease domain is required for chi fragment generation; this subunit has the helicase and 3' -&gt; 5' nuclease activities.</text>
</comment>
<protein>
    <recommendedName>
        <fullName evidence="13">ATP-dependent helicase/nuclease subunit A</fullName>
        <ecNumber evidence="13">3.1.-.-</ecNumber>
        <ecNumber evidence="13">5.6.2.4</ecNumber>
    </recommendedName>
    <alternativeName>
        <fullName evidence="13">ATP-dependent helicase/nuclease AddA</fullName>
    </alternativeName>
    <alternativeName>
        <fullName evidence="13">DNA 3'-5' helicase AddA</fullName>
    </alternativeName>
</protein>
<dbReference type="SUPFAM" id="SSF52540">
    <property type="entry name" value="P-loop containing nucleoside triphosphate hydrolases"/>
    <property type="match status" value="1"/>
</dbReference>
<dbReference type="RefSeq" id="WP_057817907.1">
    <property type="nucleotide sequence ID" value="NZ_AZEC01000002.1"/>
</dbReference>
<dbReference type="GO" id="GO:0005524">
    <property type="term" value="F:ATP binding"/>
    <property type="evidence" value="ECO:0007669"/>
    <property type="project" value="UniProtKB-UniRule"/>
</dbReference>
<dbReference type="NCBIfam" id="TIGR02785">
    <property type="entry name" value="addA_Gpos"/>
    <property type="match status" value="1"/>
</dbReference>
<evidence type="ECO:0000313" key="18">
    <source>
        <dbReference type="Proteomes" id="UP000051330"/>
    </source>
</evidence>
<gene>
    <name evidence="13" type="primary">addA</name>
    <name evidence="17" type="ORF">FD09_GL001208</name>
</gene>
<dbReference type="InterPro" id="IPR011335">
    <property type="entry name" value="Restrct_endonuc-II-like"/>
</dbReference>
<feature type="domain" description="UvrD-like helicase C-terminal" evidence="16">
    <location>
        <begin position="504"/>
        <end position="805"/>
    </location>
</feature>
<keyword evidence="6 13" id="KW-0269">Exonuclease</keyword>
<dbReference type="PATRIC" id="fig|1423792.3.peg.1228"/>
<keyword evidence="9 13" id="KW-0234">DNA repair</keyword>
<dbReference type="EC" id="5.6.2.4" evidence="13"/>
<evidence type="ECO:0000256" key="2">
    <source>
        <dbReference type="ARBA" id="ARBA00022741"/>
    </source>
</evidence>
<dbReference type="InterPro" id="IPR027417">
    <property type="entry name" value="P-loop_NTPase"/>
</dbReference>
<dbReference type="HAMAP" id="MF_01451">
    <property type="entry name" value="AddA"/>
    <property type="match status" value="1"/>
</dbReference>
<evidence type="ECO:0000313" key="17">
    <source>
        <dbReference type="EMBL" id="KRL14048.1"/>
    </source>
</evidence>
<keyword evidence="1 13" id="KW-0540">Nuclease</keyword>
<keyword evidence="8 13" id="KW-0238">DNA-binding</keyword>
<dbReference type="Pfam" id="PF13361">
    <property type="entry name" value="UvrD_C"/>
    <property type="match status" value="1"/>
</dbReference>
<dbReference type="EC" id="3.1.-.-" evidence="13"/>
<evidence type="ECO:0000256" key="11">
    <source>
        <dbReference type="ARBA" id="ARBA00034617"/>
    </source>
</evidence>
<organism evidence="17 18">
    <name type="scientific">Schleiferilactobacillus perolens DSM 12744</name>
    <dbReference type="NCBI Taxonomy" id="1423792"/>
    <lineage>
        <taxon>Bacteria</taxon>
        <taxon>Bacillati</taxon>
        <taxon>Bacillota</taxon>
        <taxon>Bacilli</taxon>
        <taxon>Lactobacillales</taxon>
        <taxon>Lactobacillaceae</taxon>
        <taxon>Schleiferilactobacillus</taxon>
    </lineage>
</organism>
<evidence type="ECO:0000259" key="16">
    <source>
        <dbReference type="PROSITE" id="PS51217"/>
    </source>
</evidence>
<dbReference type="Pfam" id="PF00580">
    <property type="entry name" value="UvrD-helicase"/>
    <property type="match status" value="1"/>
</dbReference>
<dbReference type="GO" id="GO:0003690">
    <property type="term" value="F:double-stranded DNA binding"/>
    <property type="evidence" value="ECO:0007669"/>
    <property type="project" value="UniProtKB-UniRule"/>
</dbReference>
<evidence type="ECO:0000256" key="3">
    <source>
        <dbReference type="ARBA" id="ARBA00022763"/>
    </source>
</evidence>
<dbReference type="InterPro" id="IPR014017">
    <property type="entry name" value="DNA_helicase_UvrD-like_C"/>
</dbReference>
<comment type="subunit">
    <text evidence="13">Heterodimer of AddA and AddB/RexB.</text>
</comment>
<dbReference type="GO" id="GO:0000724">
    <property type="term" value="P:double-strand break repair via homologous recombination"/>
    <property type="evidence" value="ECO:0007669"/>
    <property type="project" value="UniProtKB-UniRule"/>
</dbReference>
<feature type="domain" description="UvrD-like helicase ATP-binding" evidence="15">
    <location>
        <begin position="4"/>
        <end position="484"/>
    </location>
</feature>
<evidence type="ECO:0000256" key="1">
    <source>
        <dbReference type="ARBA" id="ARBA00022722"/>
    </source>
</evidence>
<evidence type="ECO:0000256" key="14">
    <source>
        <dbReference type="PROSITE-ProRule" id="PRU00560"/>
    </source>
</evidence>
<dbReference type="PROSITE" id="PS51198">
    <property type="entry name" value="UVRD_HELICASE_ATP_BIND"/>
    <property type="match status" value="1"/>
</dbReference>
<comment type="caution">
    <text evidence="17">The sequence shown here is derived from an EMBL/GenBank/DDBJ whole genome shotgun (WGS) entry which is preliminary data.</text>
</comment>
<dbReference type="PANTHER" id="PTHR11070:SF48">
    <property type="entry name" value="ATP-DEPENDENT HELICASE_NUCLEASE SUBUNIT A"/>
    <property type="match status" value="1"/>
</dbReference>
<dbReference type="InterPro" id="IPR014152">
    <property type="entry name" value="AddA"/>
</dbReference>
<evidence type="ECO:0000256" key="5">
    <source>
        <dbReference type="ARBA" id="ARBA00022806"/>
    </source>
</evidence>
<keyword evidence="5 13" id="KW-0347">Helicase</keyword>
<proteinExistence type="inferred from homology"/>
<comment type="cofactor">
    <cofactor evidence="13">
        <name>Mg(2+)</name>
        <dbReference type="ChEBI" id="CHEBI:18420"/>
    </cofactor>
</comment>
<dbReference type="EMBL" id="AZEC01000002">
    <property type="protein sequence ID" value="KRL14048.1"/>
    <property type="molecule type" value="Genomic_DNA"/>
</dbReference>